<comment type="similarity">
    <text evidence="1">Belongs to the protein kinase superfamily. CMGC Ser/Thr protein kinase family. CDC2/CDKX subfamily.</text>
</comment>
<keyword evidence="11" id="KW-1185">Reference proteome</keyword>
<dbReference type="SUPFAM" id="SSF56112">
    <property type="entry name" value="Protein kinase-like (PK-like)"/>
    <property type="match status" value="1"/>
</dbReference>
<dbReference type="EC" id="2.7.11.22" evidence="10"/>
<protein>
    <submittedName>
        <fullName evidence="10">Cyclin-dependent kinase 11B</fullName>
        <ecNumber evidence="10">2.7.11.22</ecNumber>
    </submittedName>
</protein>
<evidence type="ECO:0000256" key="5">
    <source>
        <dbReference type="ARBA" id="ARBA00022741"/>
    </source>
</evidence>
<dbReference type="PANTHER" id="PTHR24056">
    <property type="entry name" value="CELL DIVISION PROTEIN KINASE"/>
    <property type="match status" value="1"/>
</dbReference>
<dbReference type="PROSITE" id="PS00108">
    <property type="entry name" value="PROTEIN_KINASE_ST"/>
    <property type="match status" value="1"/>
</dbReference>
<dbReference type="InterPro" id="IPR000719">
    <property type="entry name" value="Prot_kinase_dom"/>
</dbReference>
<accession>A0A9W8ASQ4</accession>
<name>A0A9W8ASQ4_9FUNG</name>
<dbReference type="PROSITE" id="PS50011">
    <property type="entry name" value="PROTEIN_KINASE_DOM"/>
    <property type="match status" value="1"/>
</dbReference>
<evidence type="ECO:0000256" key="3">
    <source>
        <dbReference type="ARBA" id="ARBA00022553"/>
    </source>
</evidence>
<evidence type="ECO:0000313" key="11">
    <source>
        <dbReference type="Proteomes" id="UP001150925"/>
    </source>
</evidence>
<keyword evidence="5" id="KW-0547">Nucleotide-binding</keyword>
<keyword evidence="7" id="KW-0067">ATP-binding</keyword>
<dbReference type="Pfam" id="PF00069">
    <property type="entry name" value="Pkinase"/>
    <property type="match status" value="1"/>
</dbReference>
<dbReference type="InterPro" id="IPR011009">
    <property type="entry name" value="Kinase-like_dom_sf"/>
</dbReference>
<reference evidence="10" key="1">
    <citation type="submission" date="2022-07" db="EMBL/GenBank/DDBJ databases">
        <title>Phylogenomic reconstructions and comparative analyses of Kickxellomycotina fungi.</title>
        <authorList>
            <person name="Reynolds N.K."/>
            <person name="Stajich J.E."/>
            <person name="Barry K."/>
            <person name="Grigoriev I.V."/>
            <person name="Crous P."/>
            <person name="Smith M.E."/>
        </authorList>
    </citation>
    <scope>NUCLEOTIDE SEQUENCE</scope>
    <source>
        <strain evidence="10">RSA 1196</strain>
    </source>
</reference>
<evidence type="ECO:0000259" key="9">
    <source>
        <dbReference type="PROSITE" id="PS50011"/>
    </source>
</evidence>
<keyword evidence="3" id="KW-0597">Phosphoprotein</keyword>
<dbReference type="GO" id="GO:0007346">
    <property type="term" value="P:regulation of mitotic cell cycle"/>
    <property type="evidence" value="ECO:0007669"/>
    <property type="project" value="TreeGrafter"/>
</dbReference>
<organism evidence="10 11">
    <name type="scientific">Dispira parvispora</name>
    <dbReference type="NCBI Taxonomy" id="1520584"/>
    <lineage>
        <taxon>Eukaryota</taxon>
        <taxon>Fungi</taxon>
        <taxon>Fungi incertae sedis</taxon>
        <taxon>Zoopagomycota</taxon>
        <taxon>Kickxellomycotina</taxon>
        <taxon>Dimargaritomycetes</taxon>
        <taxon>Dimargaritales</taxon>
        <taxon>Dimargaritaceae</taxon>
        <taxon>Dispira</taxon>
    </lineage>
</organism>
<dbReference type="GO" id="GO:0005634">
    <property type="term" value="C:nucleus"/>
    <property type="evidence" value="ECO:0007669"/>
    <property type="project" value="UniProtKB-ARBA"/>
</dbReference>
<dbReference type="Proteomes" id="UP001150925">
    <property type="component" value="Unassembled WGS sequence"/>
</dbReference>
<keyword evidence="4 10" id="KW-0808">Transferase</keyword>
<keyword evidence="6 10" id="KW-0418">Kinase</keyword>
<dbReference type="InterPro" id="IPR008271">
    <property type="entry name" value="Ser/Thr_kinase_AS"/>
</dbReference>
<sequence length="355" mass="40545">MSQQRKASTDQLRLAGCRSVHLYERLNRIAEGSYGIVYRARDRQTGQIVALKRLKLDQETQGFPITTLREIQALLIAKHPHIVDVKEIVVGDTLTSIYLVMEYVEHDLKTLLEEMPSPFLQSEVKTLLLQLLQGVALLHDHWIIHRDLKTSNLLMTNRGTIKIADFGLARKYGSPLGHMTQMVVTLWYRAPELLLGAKEYSTAIDMWSIGCIFAELLEKVPLFQGRGEIDQLHQIFKLLGTPSERVWPGYSKLPHTQTFNFAVYPPSNLRQRFMHLTNHGLDLLTRLLTYDPKQRITAEEALNHPYFQENPPPKDPSMFPTWPSKSSGEKVRLIHSPVLPQADHAEVQVDFSPAS</sequence>
<dbReference type="InterPro" id="IPR050108">
    <property type="entry name" value="CDK"/>
</dbReference>
<evidence type="ECO:0000256" key="7">
    <source>
        <dbReference type="ARBA" id="ARBA00022840"/>
    </source>
</evidence>
<dbReference type="InterPro" id="IPR045267">
    <property type="entry name" value="CDK11/PITSLRE_STKc"/>
</dbReference>
<dbReference type="EMBL" id="JANBPY010001334">
    <property type="protein sequence ID" value="KAJ1960467.1"/>
    <property type="molecule type" value="Genomic_DNA"/>
</dbReference>
<proteinExistence type="inferred from homology"/>
<dbReference type="FunFam" id="3.30.200.20:FF:000172">
    <property type="entry name" value="cyclin-dependent kinase G-2 isoform X1"/>
    <property type="match status" value="1"/>
</dbReference>
<evidence type="ECO:0000256" key="6">
    <source>
        <dbReference type="ARBA" id="ARBA00022777"/>
    </source>
</evidence>
<dbReference type="SMART" id="SM00220">
    <property type="entry name" value="S_TKc"/>
    <property type="match status" value="1"/>
</dbReference>
<feature type="domain" description="Protein kinase" evidence="9">
    <location>
        <begin position="23"/>
        <end position="307"/>
    </location>
</feature>
<evidence type="ECO:0000256" key="1">
    <source>
        <dbReference type="ARBA" id="ARBA00006485"/>
    </source>
</evidence>
<dbReference type="GO" id="GO:0080090">
    <property type="term" value="P:regulation of primary metabolic process"/>
    <property type="evidence" value="ECO:0007669"/>
    <property type="project" value="UniProtKB-ARBA"/>
</dbReference>
<dbReference type="PANTHER" id="PTHR24056:SF107">
    <property type="entry name" value="CYCLIN-DEPENDENT KINASE 11A-RELATED"/>
    <property type="match status" value="1"/>
</dbReference>
<dbReference type="FunFam" id="1.10.510.10:FF:000211">
    <property type="entry name" value="Cyclin-dependent kinase G-2"/>
    <property type="match status" value="1"/>
</dbReference>
<feature type="region of interest" description="Disordered" evidence="8">
    <location>
        <begin position="305"/>
        <end position="326"/>
    </location>
</feature>
<evidence type="ECO:0000256" key="4">
    <source>
        <dbReference type="ARBA" id="ARBA00022679"/>
    </source>
</evidence>
<dbReference type="Gene3D" id="1.10.510.10">
    <property type="entry name" value="Transferase(Phosphotransferase) domain 1"/>
    <property type="match status" value="1"/>
</dbReference>
<dbReference type="Gene3D" id="3.30.200.20">
    <property type="entry name" value="Phosphorylase Kinase, domain 1"/>
    <property type="match status" value="1"/>
</dbReference>
<evidence type="ECO:0000256" key="2">
    <source>
        <dbReference type="ARBA" id="ARBA00022527"/>
    </source>
</evidence>
<evidence type="ECO:0000313" key="10">
    <source>
        <dbReference type="EMBL" id="KAJ1960467.1"/>
    </source>
</evidence>
<dbReference type="GO" id="GO:0005524">
    <property type="term" value="F:ATP binding"/>
    <property type="evidence" value="ECO:0007669"/>
    <property type="project" value="UniProtKB-KW"/>
</dbReference>
<dbReference type="CDD" id="cd07843">
    <property type="entry name" value="STKc_CDC2L1"/>
    <property type="match status" value="1"/>
</dbReference>
<gene>
    <name evidence="10" type="primary">CDK11B</name>
    <name evidence="10" type="ORF">IWQ62_004222</name>
</gene>
<dbReference type="OrthoDB" id="1732493at2759"/>
<evidence type="ECO:0000256" key="8">
    <source>
        <dbReference type="SAM" id="MobiDB-lite"/>
    </source>
</evidence>
<dbReference type="AlphaFoldDB" id="A0A9W8ASQ4"/>
<dbReference type="GO" id="GO:0004693">
    <property type="term" value="F:cyclin-dependent protein serine/threonine kinase activity"/>
    <property type="evidence" value="ECO:0007669"/>
    <property type="project" value="UniProtKB-EC"/>
</dbReference>
<dbReference type="GO" id="GO:0010556">
    <property type="term" value="P:regulation of macromolecule biosynthetic process"/>
    <property type="evidence" value="ECO:0007669"/>
    <property type="project" value="UniProtKB-ARBA"/>
</dbReference>
<comment type="caution">
    <text evidence="10">The sequence shown here is derived from an EMBL/GenBank/DDBJ whole genome shotgun (WGS) entry which is preliminary data.</text>
</comment>
<keyword evidence="2" id="KW-0723">Serine/threonine-protein kinase</keyword>